<dbReference type="SUPFAM" id="SSF88659">
    <property type="entry name" value="Sigma3 and sigma4 domains of RNA polymerase sigma factors"/>
    <property type="match status" value="1"/>
</dbReference>
<comment type="caution">
    <text evidence="2">The sequence shown here is derived from an EMBL/GenBank/DDBJ whole genome shotgun (WGS) entry which is preliminary data.</text>
</comment>
<feature type="compositionally biased region" description="Low complexity" evidence="1">
    <location>
        <begin position="20"/>
        <end position="32"/>
    </location>
</feature>
<dbReference type="EMBL" id="VFQF01000003">
    <property type="protein sequence ID" value="TQN45090.1"/>
    <property type="molecule type" value="Genomic_DNA"/>
</dbReference>
<name>A0A543PLY9_9MICO</name>
<dbReference type="GO" id="GO:0003700">
    <property type="term" value="F:DNA-binding transcription factor activity"/>
    <property type="evidence" value="ECO:0007669"/>
    <property type="project" value="InterPro"/>
</dbReference>
<accession>A0A543PLY9</accession>
<feature type="compositionally biased region" description="Basic and acidic residues" evidence="1">
    <location>
        <begin position="1"/>
        <end position="10"/>
    </location>
</feature>
<dbReference type="InterPro" id="IPR013325">
    <property type="entry name" value="RNA_pol_sigma_r2"/>
</dbReference>
<feature type="region of interest" description="Disordered" evidence="1">
    <location>
        <begin position="239"/>
        <end position="271"/>
    </location>
</feature>
<dbReference type="SUPFAM" id="SSF88946">
    <property type="entry name" value="Sigma2 domain of RNA polymerase sigma factors"/>
    <property type="match status" value="1"/>
</dbReference>
<dbReference type="InterPro" id="IPR036388">
    <property type="entry name" value="WH-like_DNA-bd_sf"/>
</dbReference>
<evidence type="ECO:0000313" key="3">
    <source>
        <dbReference type="Proteomes" id="UP000320085"/>
    </source>
</evidence>
<dbReference type="RefSeq" id="WP_246070308.1">
    <property type="nucleotide sequence ID" value="NZ_BAAAQC010000009.1"/>
</dbReference>
<protein>
    <submittedName>
        <fullName evidence="2">RNA polymerase sigma-70 factor (ECF subfamily)</fullName>
    </submittedName>
</protein>
<evidence type="ECO:0000256" key="1">
    <source>
        <dbReference type="SAM" id="MobiDB-lite"/>
    </source>
</evidence>
<dbReference type="GO" id="GO:0006352">
    <property type="term" value="P:DNA-templated transcription initiation"/>
    <property type="evidence" value="ECO:0007669"/>
    <property type="project" value="InterPro"/>
</dbReference>
<reference evidence="2 3" key="1">
    <citation type="submission" date="2019-06" db="EMBL/GenBank/DDBJ databases">
        <title>Sequencing the genomes of 1000 actinobacteria strains.</title>
        <authorList>
            <person name="Klenk H.-P."/>
        </authorList>
    </citation>
    <scope>NUCLEOTIDE SEQUENCE [LARGE SCALE GENOMIC DNA]</scope>
    <source>
        <strain evidence="2 3">DSM 21776</strain>
    </source>
</reference>
<dbReference type="InterPro" id="IPR013324">
    <property type="entry name" value="RNA_pol_sigma_r3/r4-like"/>
</dbReference>
<feature type="region of interest" description="Disordered" evidence="1">
    <location>
        <begin position="1"/>
        <end position="42"/>
    </location>
</feature>
<evidence type="ECO:0000313" key="2">
    <source>
        <dbReference type="EMBL" id="TQN45090.1"/>
    </source>
</evidence>
<dbReference type="Proteomes" id="UP000320085">
    <property type="component" value="Unassembled WGS sequence"/>
</dbReference>
<dbReference type="InterPro" id="IPR014284">
    <property type="entry name" value="RNA_pol_sigma-70_dom"/>
</dbReference>
<dbReference type="AlphaFoldDB" id="A0A543PLY9"/>
<organism evidence="2 3">
    <name type="scientific">Humibacillus xanthopallidus</name>
    <dbReference type="NCBI Taxonomy" id="412689"/>
    <lineage>
        <taxon>Bacteria</taxon>
        <taxon>Bacillati</taxon>
        <taxon>Actinomycetota</taxon>
        <taxon>Actinomycetes</taxon>
        <taxon>Micrococcales</taxon>
        <taxon>Intrasporangiaceae</taxon>
        <taxon>Humibacillus</taxon>
    </lineage>
</organism>
<feature type="compositionally biased region" description="Polar residues" evidence="1">
    <location>
        <begin position="262"/>
        <end position="271"/>
    </location>
</feature>
<sequence>MTALSRDEPRAAAPSRPHRGAAALPPGAAALPPGAPVCGRHDEPDPMDWVAALHGAGAEHAEALRRLHALMVRAAAHQVWRMRSALPDPSPGTVEIIVNQAADEAMTALLGKLDSFEGRSRFTTWAFKFAILQAATEVRRVQWQHREVQWRDLDEPRASAHDDPESHAEGADLSRAVAAAMREVLTPYQRRVAVALLVDGVPIDVLADRLGTTRGALYKTLHHVRVRLRVELTARGYLPTRPARSRGGGPGPAPANADYSEAPTTHTGGVR</sequence>
<proteinExistence type="predicted"/>
<gene>
    <name evidence="2" type="ORF">FHX52_4322</name>
</gene>
<dbReference type="NCBIfam" id="TIGR02937">
    <property type="entry name" value="sigma70-ECF"/>
    <property type="match status" value="1"/>
</dbReference>
<dbReference type="Gene3D" id="1.10.10.10">
    <property type="entry name" value="Winged helix-like DNA-binding domain superfamily/Winged helix DNA-binding domain"/>
    <property type="match status" value="1"/>
</dbReference>